<feature type="transmembrane region" description="Helical" evidence="8">
    <location>
        <begin position="79"/>
        <end position="97"/>
    </location>
</feature>
<gene>
    <name evidence="9" type="ORF">JJQ60_06635</name>
</gene>
<dbReference type="InterPro" id="IPR028362">
    <property type="entry name" value="AlgI"/>
</dbReference>
<dbReference type="PANTHER" id="PTHR13285:SF18">
    <property type="entry name" value="PROTEIN-CYSTEINE N-PALMITOYLTRANSFERASE RASP"/>
    <property type="match status" value="1"/>
</dbReference>
<keyword evidence="3 7" id="KW-1003">Cell membrane</keyword>
<comment type="caution">
    <text evidence="9">The sequence shown here is derived from an EMBL/GenBank/DDBJ whole genome shotgun (WGS) entry which is preliminary data.</text>
</comment>
<dbReference type="Pfam" id="PF03062">
    <property type="entry name" value="MBOAT"/>
    <property type="match status" value="1"/>
</dbReference>
<feature type="transmembrane region" description="Helical" evidence="8">
    <location>
        <begin position="153"/>
        <end position="171"/>
    </location>
</feature>
<evidence type="ECO:0000256" key="5">
    <source>
        <dbReference type="ARBA" id="ARBA00022989"/>
    </source>
</evidence>
<dbReference type="InterPro" id="IPR004299">
    <property type="entry name" value="MBOAT_fam"/>
</dbReference>
<keyword evidence="10" id="KW-1185">Reference proteome</keyword>
<keyword evidence="6 7" id="KW-0472">Membrane</keyword>
<dbReference type="GO" id="GO:0016746">
    <property type="term" value="F:acyltransferase activity"/>
    <property type="evidence" value="ECO:0007669"/>
    <property type="project" value="UniProtKB-KW"/>
</dbReference>
<keyword evidence="5 8" id="KW-1133">Transmembrane helix</keyword>
<dbReference type="PANTHER" id="PTHR13285">
    <property type="entry name" value="ACYLTRANSFERASE"/>
    <property type="match status" value="1"/>
</dbReference>
<dbReference type="InterPro" id="IPR051085">
    <property type="entry name" value="MB_O-acyltransferase"/>
</dbReference>
<organism evidence="9 10">
    <name type="scientific">Aquimarina mytili</name>
    <dbReference type="NCBI Taxonomy" id="874423"/>
    <lineage>
        <taxon>Bacteria</taxon>
        <taxon>Pseudomonadati</taxon>
        <taxon>Bacteroidota</taxon>
        <taxon>Flavobacteriia</taxon>
        <taxon>Flavobacteriales</taxon>
        <taxon>Flavobacteriaceae</taxon>
        <taxon>Aquimarina</taxon>
    </lineage>
</organism>
<keyword evidence="4 8" id="KW-0812">Transmembrane</keyword>
<keyword evidence="7" id="KW-0808">Transferase</keyword>
<name>A0A937D7K7_9FLAO</name>
<feature type="transmembrane region" description="Helical" evidence="8">
    <location>
        <begin position="458"/>
        <end position="480"/>
    </location>
</feature>
<evidence type="ECO:0000256" key="3">
    <source>
        <dbReference type="ARBA" id="ARBA00022475"/>
    </source>
</evidence>
<dbReference type="EMBL" id="JAERQJ010000002">
    <property type="protein sequence ID" value="MBL0683185.1"/>
    <property type="molecule type" value="Genomic_DNA"/>
</dbReference>
<feature type="transmembrane region" description="Helical" evidence="8">
    <location>
        <begin position="232"/>
        <end position="258"/>
    </location>
</feature>
<accession>A0A937D7K7</accession>
<evidence type="ECO:0000313" key="9">
    <source>
        <dbReference type="EMBL" id="MBL0683185.1"/>
    </source>
</evidence>
<comment type="subcellular location">
    <subcellularLocation>
        <location evidence="1">Cell membrane</location>
        <topology evidence="1">Multi-pass membrane protein</topology>
    </subcellularLocation>
</comment>
<keyword evidence="7" id="KW-0012">Acyltransferase</keyword>
<proteinExistence type="inferred from homology"/>
<dbReference type="PIRSF" id="PIRSF016636">
    <property type="entry name" value="AlgI_DltB"/>
    <property type="match status" value="1"/>
</dbReference>
<feature type="transmembrane region" description="Helical" evidence="8">
    <location>
        <begin position="6"/>
        <end position="22"/>
    </location>
</feature>
<evidence type="ECO:0000256" key="6">
    <source>
        <dbReference type="ARBA" id="ARBA00023136"/>
    </source>
</evidence>
<feature type="transmembrane region" description="Helical" evidence="8">
    <location>
        <begin position="372"/>
        <end position="390"/>
    </location>
</feature>
<feature type="transmembrane region" description="Helical" evidence="8">
    <location>
        <begin position="51"/>
        <end position="67"/>
    </location>
</feature>
<dbReference type="Proteomes" id="UP000651057">
    <property type="component" value="Unassembled WGS sequence"/>
</dbReference>
<dbReference type="GO" id="GO:0005886">
    <property type="term" value="C:plasma membrane"/>
    <property type="evidence" value="ECO:0007669"/>
    <property type="project" value="UniProtKB-SubCell"/>
</dbReference>
<evidence type="ECO:0000256" key="2">
    <source>
        <dbReference type="ARBA" id="ARBA00010323"/>
    </source>
</evidence>
<dbReference type="PIRSF" id="PIRSF500217">
    <property type="entry name" value="AlgI"/>
    <property type="match status" value="1"/>
</dbReference>
<feature type="transmembrane region" description="Helical" evidence="8">
    <location>
        <begin position="334"/>
        <end position="351"/>
    </location>
</feature>
<feature type="transmembrane region" description="Helical" evidence="8">
    <location>
        <begin position="117"/>
        <end position="133"/>
    </location>
</feature>
<dbReference type="AlphaFoldDB" id="A0A937D7K7"/>
<feature type="transmembrane region" description="Helical" evidence="8">
    <location>
        <begin position="417"/>
        <end position="437"/>
    </location>
</feature>
<dbReference type="InterPro" id="IPR024194">
    <property type="entry name" value="Ac/AlaTfrase_AlgI/DltB"/>
</dbReference>
<evidence type="ECO:0000256" key="4">
    <source>
        <dbReference type="ARBA" id="ARBA00022692"/>
    </source>
</evidence>
<feature type="transmembrane region" description="Helical" evidence="8">
    <location>
        <begin position="311"/>
        <end position="328"/>
    </location>
</feature>
<sequence length="482" mass="56036">MLFNSIEFFLFLPIVFCLYWFVINKNLKLQNFLLLTASYVFYGWWDWRFLSLILLSTIVDYFVGLQIHKEENTKKRKRWLWLSMGFNLSLLGFFKYFNFFITSFIDAFNTVGYEMDYFSLSIILPVGISFYTFQTMSYSLDISKRRLEPTKDFVAFATFVAFFPQLVAGPIERASNLLPQFFSKRKFNYETAVDGGRQMLWGLFKKIVIADNCAPYVNTIFENYGDQSSGTLILGVVVFAFQIYADFSGYTDIAIGVAKLFGFNFKRNFNYPYFSVNISDFWKRWHISLSSWLNDYVFTPLAVDLRNYKKYGIFAAVFITFLLSGLWHGAGWNFIVWGGLHGLFYIPVIFSKKRFTAISTSKGIKNTNSLKDLHRMIFTFGMVCLTYIFFRAQSLSHAIDYITTIFKGLFTSNVFDIALPNIVLLGLIPLLILCEWVQRNEEHGLSISKINFPIARGLIYTFLFALILLFGASPAPFIYFQF</sequence>
<evidence type="ECO:0000256" key="8">
    <source>
        <dbReference type="SAM" id="Phobius"/>
    </source>
</evidence>
<dbReference type="GO" id="GO:0042121">
    <property type="term" value="P:alginic acid biosynthetic process"/>
    <property type="evidence" value="ECO:0007669"/>
    <property type="project" value="InterPro"/>
</dbReference>
<reference evidence="9" key="1">
    <citation type="submission" date="2021-01" db="EMBL/GenBank/DDBJ databases">
        <authorList>
            <person name="Zhong Y.L."/>
        </authorList>
    </citation>
    <scope>NUCLEOTIDE SEQUENCE</scope>
    <source>
        <strain evidence="9">KCTC 23302</strain>
    </source>
</reference>
<evidence type="ECO:0000256" key="1">
    <source>
        <dbReference type="ARBA" id="ARBA00004651"/>
    </source>
</evidence>
<evidence type="ECO:0000313" key="10">
    <source>
        <dbReference type="Proteomes" id="UP000651057"/>
    </source>
</evidence>
<protein>
    <submittedName>
        <fullName evidence="9">MBOAT family protein</fullName>
    </submittedName>
</protein>
<evidence type="ECO:0000256" key="7">
    <source>
        <dbReference type="PIRNR" id="PIRNR016636"/>
    </source>
</evidence>
<comment type="similarity">
    <text evidence="2 7">Belongs to the membrane-bound acyltransferase family.</text>
</comment>